<dbReference type="Gene3D" id="3.40.50.150">
    <property type="entry name" value="Vaccinia Virus protein VP39"/>
    <property type="match status" value="1"/>
</dbReference>
<keyword evidence="4" id="KW-1185">Reference proteome</keyword>
<accession>A0A8C0GSW0</accession>
<dbReference type="InterPro" id="IPR029063">
    <property type="entry name" value="SAM-dependent_MTases_sf"/>
</dbReference>
<evidence type="ECO:0000313" key="4">
    <source>
        <dbReference type="Proteomes" id="UP000694404"/>
    </source>
</evidence>
<sequence length="157" mass="17934">MSLLLLISLLVYVSTSQSVLLLASLAERSGLQVAAVCIFNDTFGEKEYLERERVLDVRHRVQKLLDGTVALPVLGEKLTEQQLQELRESLPPEKTCTLTWVQVSKRWAETTGIRIRVLLQQLHGKPWRTNILHIEPVKSYAPHVYHIVLDLECRPLS</sequence>
<proteinExistence type="predicted"/>
<evidence type="ECO:0000259" key="2">
    <source>
        <dbReference type="Pfam" id="PF25132"/>
    </source>
</evidence>
<feature type="chain" id="PRO_5034733673" description="TYW2 N-terminal domain-containing protein" evidence="1">
    <location>
        <begin position="17"/>
        <end position="157"/>
    </location>
</feature>
<name>A0A8C0GSW0_CHEAB</name>
<dbReference type="Ensembl" id="ENSCABT00000014074.1">
    <property type="protein sequence ID" value="ENSCABP00000012843.1"/>
    <property type="gene ID" value="ENSCABG00000009606.1"/>
</dbReference>
<organism evidence="3 4">
    <name type="scientific">Chelonoidis abingdonii</name>
    <name type="common">Abingdon island giant tortoise</name>
    <name type="synonym">Testudo abingdonii</name>
    <dbReference type="NCBI Taxonomy" id="106734"/>
    <lineage>
        <taxon>Eukaryota</taxon>
        <taxon>Metazoa</taxon>
        <taxon>Chordata</taxon>
        <taxon>Craniata</taxon>
        <taxon>Vertebrata</taxon>
        <taxon>Euteleostomi</taxon>
        <taxon>Archelosauria</taxon>
        <taxon>Testudinata</taxon>
        <taxon>Testudines</taxon>
        <taxon>Cryptodira</taxon>
        <taxon>Durocryptodira</taxon>
        <taxon>Testudinoidea</taxon>
        <taxon>Testudinidae</taxon>
        <taxon>Chelonoidis</taxon>
    </lineage>
</organism>
<feature type="signal peptide" evidence="1">
    <location>
        <begin position="1"/>
        <end position="16"/>
    </location>
</feature>
<reference evidence="3" key="2">
    <citation type="submission" date="2025-09" db="UniProtKB">
        <authorList>
            <consortium name="Ensembl"/>
        </authorList>
    </citation>
    <scope>IDENTIFICATION</scope>
</reference>
<evidence type="ECO:0000256" key="1">
    <source>
        <dbReference type="SAM" id="SignalP"/>
    </source>
</evidence>
<dbReference type="Pfam" id="PF25132">
    <property type="entry name" value="TYW2_N"/>
    <property type="match status" value="1"/>
</dbReference>
<dbReference type="AlphaFoldDB" id="A0A8C0GSW0"/>
<dbReference type="GeneTree" id="ENSGT00940000172644"/>
<feature type="domain" description="TYW2 N-terminal" evidence="2">
    <location>
        <begin position="46"/>
        <end position="102"/>
    </location>
</feature>
<dbReference type="OMA" id="SKKAQAC"/>
<reference evidence="3" key="1">
    <citation type="submission" date="2025-08" db="UniProtKB">
        <authorList>
            <consortium name="Ensembl"/>
        </authorList>
    </citation>
    <scope>IDENTIFICATION</scope>
</reference>
<protein>
    <recommendedName>
        <fullName evidence="2">TYW2 N-terminal domain-containing protein</fullName>
    </recommendedName>
</protein>
<keyword evidence="1" id="KW-0732">Signal</keyword>
<dbReference type="InterPro" id="IPR056745">
    <property type="entry name" value="TYW2_N"/>
</dbReference>
<evidence type="ECO:0000313" key="3">
    <source>
        <dbReference type="Ensembl" id="ENSCABP00000012843.1"/>
    </source>
</evidence>
<dbReference type="Proteomes" id="UP000694404">
    <property type="component" value="Unplaced"/>
</dbReference>